<name>A0A0N0U4B2_9HYME</name>
<gene>
    <name evidence="9" type="ORF">WN51_03462</name>
</gene>
<comment type="similarity">
    <text evidence="2">Belongs to the paired homeobox family.</text>
</comment>
<dbReference type="InterPro" id="IPR043565">
    <property type="entry name" value="PAX_fam"/>
</dbReference>
<accession>A0A0N0U4B2</accession>
<dbReference type="SUPFAM" id="SSF46689">
    <property type="entry name" value="Homeodomain-like"/>
    <property type="match status" value="1"/>
</dbReference>
<dbReference type="Proteomes" id="UP000053105">
    <property type="component" value="Unassembled WGS sequence"/>
</dbReference>
<dbReference type="InterPro" id="IPR001356">
    <property type="entry name" value="HD"/>
</dbReference>
<evidence type="ECO:0000256" key="3">
    <source>
        <dbReference type="ARBA" id="ARBA00022473"/>
    </source>
</evidence>
<evidence type="ECO:0000313" key="10">
    <source>
        <dbReference type="Proteomes" id="UP000053105"/>
    </source>
</evidence>
<evidence type="ECO:0000313" key="9">
    <source>
        <dbReference type="EMBL" id="KOX71228.1"/>
    </source>
</evidence>
<evidence type="ECO:0000256" key="7">
    <source>
        <dbReference type="ARBA" id="ARBA00023242"/>
    </source>
</evidence>
<feature type="compositionally biased region" description="Low complexity" evidence="8">
    <location>
        <begin position="218"/>
        <end position="227"/>
    </location>
</feature>
<evidence type="ECO:0000256" key="1">
    <source>
        <dbReference type="ARBA" id="ARBA00004123"/>
    </source>
</evidence>
<organism evidence="9 10">
    <name type="scientific">Melipona quadrifasciata</name>
    <dbReference type="NCBI Taxonomy" id="166423"/>
    <lineage>
        <taxon>Eukaryota</taxon>
        <taxon>Metazoa</taxon>
        <taxon>Ecdysozoa</taxon>
        <taxon>Arthropoda</taxon>
        <taxon>Hexapoda</taxon>
        <taxon>Insecta</taxon>
        <taxon>Pterygota</taxon>
        <taxon>Neoptera</taxon>
        <taxon>Endopterygota</taxon>
        <taxon>Hymenoptera</taxon>
        <taxon>Apocrita</taxon>
        <taxon>Aculeata</taxon>
        <taxon>Apoidea</taxon>
        <taxon>Anthophila</taxon>
        <taxon>Apidae</taxon>
        <taxon>Melipona</taxon>
    </lineage>
</organism>
<evidence type="ECO:0000256" key="4">
    <source>
        <dbReference type="ARBA" id="ARBA00023015"/>
    </source>
</evidence>
<protein>
    <submittedName>
        <fullName evidence="9">Paired box protein Pax-6</fullName>
    </submittedName>
</protein>
<feature type="compositionally biased region" description="Low complexity" evidence="8">
    <location>
        <begin position="234"/>
        <end position="246"/>
    </location>
</feature>
<sequence>MRGKVALVDFVRHNSSGDEDSQVRLRLKRKLQRNRTSFSNEQIDSLEKASAISNGGTFNNEHLLQTGFVLEFERTHYPDVFARERLAEKIGLPEARIQQSSRFIIQQFRPAKWRREEKLRNQRRAAVDQVVGGGSSGGGSSTAPPAATPATPRLPLNAGFNAMYSSIPQPIATMPDTYSSMSSSLGGSMGGSCLQQRAEGYPAYVFHEPLHSLTQSYSHAHSTAAHSQPHRGIPTSHGGTPTTPGGQPAGPGGAPYQPTTSTATADSGEKPTSSIPLCGTESEGKLCPTGTTNLEFSQEANERSCVAGVISAGVSVPVQIPSQTPDLTGNYWPRLHWEVGWLDGTQATIINLPLAVPSNYLPTVDNS</sequence>
<evidence type="ECO:0000256" key="8">
    <source>
        <dbReference type="SAM" id="MobiDB-lite"/>
    </source>
</evidence>
<feature type="compositionally biased region" description="Low complexity" evidence="8">
    <location>
        <begin position="141"/>
        <end position="151"/>
    </location>
</feature>
<reference evidence="9 10" key="1">
    <citation type="submission" date="2015-07" db="EMBL/GenBank/DDBJ databases">
        <title>The genome of Melipona quadrifasciata.</title>
        <authorList>
            <person name="Pan H."/>
            <person name="Kapheim K."/>
        </authorList>
    </citation>
    <scope>NUCLEOTIDE SEQUENCE [LARGE SCALE GENOMIC DNA]</scope>
    <source>
        <strain evidence="9">0111107301</strain>
        <tissue evidence="9">Whole body</tissue>
    </source>
</reference>
<dbReference type="STRING" id="166423.A0A0N0U4B2"/>
<feature type="region of interest" description="Disordered" evidence="8">
    <location>
        <begin position="216"/>
        <end position="281"/>
    </location>
</feature>
<proteinExistence type="inferred from homology"/>
<evidence type="ECO:0000256" key="2">
    <source>
        <dbReference type="ARBA" id="ARBA00005733"/>
    </source>
</evidence>
<dbReference type="AlphaFoldDB" id="A0A0N0U4B2"/>
<keyword evidence="10" id="KW-1185">Reference proteome</keyword>
<keyword evidence="5" id="KW-0238">DNA-binding</keyword>
<keyword evidence="7" id="KW-0539">Nucleus</keyword>
<dbReference type="GO" id="GO:0005634">
    <property type="term" value="C:nucleus"/>
    <property type="evidence" value="ECO:0007669"/>
    <property type="project" value="UniProtKB-SubCell"/>
</dbReference>
<dbReference type="GO" id="GO:0000978">
    <property type="term" value="F:RNA polymerase II cis-regulatory region sequence-specific DNA binding"/>
    <property type="evidence" value="ECO:0007669"/>
    <property type="project" value="TreeGrafter"/>
</dbReference>
<dbReference type="InterPro" id="IPR009057">
    <property type="entry name" value="Homeodomain-like_sf"/>
</dbReference>
<feature type="region of interest" description="Disordered" evidence="8">
    <location>
        <begin position="119"/>
        <end position="154"/>
    </location>
</feature>
<dbReference type="OrthoDB" id="3225452at2759"/>
<dbReference type="PANTHER" id="PTHR45636">
    <property type="entry name" value="PAIRED BOX PROTEIN PAX-6-RELATED-RELATED"/>
    <property type="match status" value="1"/>
</dbReference>
<keyword evidence="6" id="KW-0804">Transcription</keyword>
<keyword evidence="4" id="KW-0805">Transcription regulation</keyword>
<evidence type="ECO:0000256" key="6">
    <source>
        <dbReference type="ARBA" id="ARBA00023163"/>
    </source>
</evidence>
<feature type="compositionally biased region" description="Gly residues" evidence="8">
    <location>
        <begin position="131"/>
        <end position="140"/>
    </location>
</feature>
<keyword evidence="3" id="KW-0217">Developmental protein</keyword>
<feature type="compositionally biased region" description="Polar residues" evidence="8">
    <location>
        <begin position="261"/>
        <end position="275"/>
    </location>
</feature>
<dbReference type="EMBL" id="KQ435844">
    <property type="protein sequence ID" value="KOX71228.1"/>
    <property type="molecule type" value="Genomic_DNA"/>
</dbReference>
<comment type="subcellular location">
    <subcellularLocation>
        <location evidence="1">Nucleus</location>
    </subcellularLocation>
</comment>
<evidence type="ECO:0000256" key="5">
    <source>
        <dbReference type="ARBA" id="ARBA00023125"/>
    </source>
</evidence>
<dbReference type="CDD" id="cd00086">
    <property type="entry name" value="homeodomain"/>
    <property type="match status" value="1"/>
</dbReference>
<dbReference type="Gene3D" id="1.10.10.60">
    <property type="entry name" value="Homeodomain-like"/>
    <property type="match status" value="1"/>
</dbReference>
<dbReference type="GO" id="GO:0000981">
    <property type="term" value="F:DNA-binding transcription factor activity, RNA polymerase II-specific"/>
    <property type="evidence" value="ECO:0007669"/>
    <property type="project" value="TreeGrafter"/>
</dbReference>
<dbReference type="PANTHER" id="PTHR45636:SF41">
    <property type="entry name" value="PAIRED BOX PROTEIN PAX-6-RELATED"/>
    <property type="match status" value="1"/>
</dbReference>